<name>A0A8K0T880_9PEZI</name>
<dbReference type="Proteomes" id="UP000813385">
    <property type="component" value="Unassembled WGS sequence"/>
</dbReference>
<dbReference type="AlphaFoldDB" id="A0A8K0T880"/>
<reference evidence="2" key="1">
    <citation type="journal article" date="2021" name="Nat. Commun.">
        <title>Genetic determinants of endophytism in the Arabidopsis root mycobiome.</title>
        <authorList>
            <person name="Mesny F."/>
            <person name="Miyauchi S."/>
            <person name="Thiergart T."/>
            <person name="Pickel B."/>
            <person name="Atanasova L."/>
            <person name="Karlsson M."/>
            <person name="Huettel B."/>
            <person name="Barry K.W."/>
            <person name="Haridas S."/>
            <person name="Chen C."/>
            <person name="Bauer D."/>
            <person name="Andreopoulos W."/>
            <person name="Pangilinan J."/>
            <person name="LaButti K."/>
            <person name="Riley R."/>
            <person name="Lipzen A."/>
            <person name="Clum A."/>
            <person name="Drula E."/>
            <person name="Henrissat B."/>
            <person name="Kohler A."/>
            <person name="Grigoriev I.V."/>
            <person name="Martin F.M."/>
            <person name="Hacquard S."/>
        </authorList>
    </citation>
    <scope>NUCLEOTIDE SEQUENCE</scope>
    <source>
        <strain evidence="2">MPI-CAGE-AT-0016</strain>
    </source>
</reference>
<protein>
    <submittedName>
        <fullName evidence="2">Uncharacterized protein</fullName>
    </submittedName>
</protein>
<feature type="region of interest" description="Disordered" evidence="1">
    <location>
        <begin position="1"/>
        <end position="144"/>
    </location>
</feature>
<accession>A0A8K0T880</accession>
<keyword evidence="3" id="KW-1185">Reference proteome</keyword>
<feature type="compositionally biased region" description="Low complexity" evidence="1">
    <location>
        <begin position="16"/>
        <end position="35"/>
    </location>
</feature>
<proteinExistence type="predicted"/>
<sequence>MKAIKPSSLTRTVTAPPRTSSSRIMSPTMSSPSKSSQKRNFHSTPQEAANTRPTTTTHPGYRTQYFTSPPPHTPSQHPYDSRMYSSGSSTRRQQQQHSGSPFDEDIIEELRPIMEQKAQSKGSGKTASGDMRAMHTGKGEEWVW</sequence>
<evidence type="ECO:0000256" key="1">
    <source>
        <dbReference type="SAM" id="MobiDB-lite"/>
    </source>
</evidence>
<gene>
    <name evidence="2" type="ORF">B0T11DRAFT_289843</name>
</gene>
<dbReference type="EMBL" id="JAGPXD010000006">
    <property type="protein sequence ID" value="KAH7349756.1"/>
    <property type="molecule type" value="Genomic_DNA"/>
</dbReference>
<dbReference type="OrthoDB" id="4843661at2759"/>
<organism evidence="2 3">
    <name type="scientific">Plectosphaerella cucumerina</name>
    <dbReference type="NCBI Taxonomy" id="40658"/>
    <lineage>
        <taxon>Eukaryota</taxon>
        <taxon>Fungi</taxon>
        <taxon>Dikarya</taxon>
        <taxon>Ascomycota</taxon>
        <taxon>Pezizomycotina</taxon>
        <taxon>Sordariomycetes</taxon>
        <taxon>Hypocreomycetidae</taxon>
        <taxon>Glomerellales</taxon>
        <taxon>Plectosphaerellaceae</taxon>
        <taxon>Plectosphaerella</taxon>
    </lineage>
</organism>
<evidence type="ECO:0000313" key="3">
    <source>
        <dbReference type="Proteomes" id="UP000813385"/>
    </source>
</evidence>
<feature type="compositionally biased region" description="Low complexity" evidence="1">
    <location>
        <begin position="85"/>
        <end position="100"/>
    </location>
</feature>
<feature type="compositionally biased region" description="Polar residues" evidence="1">
    <location>
        <begin position="42"/>
        <end position="58"/>
    </location>
</feature>
<comment type="caution">
    <text evidence="2">The sequence shown here is derived from an EMBL/GenBank/DDBJ whole genome shotgun (WGS) entry which is preliminary data.</text>
</comment>
<feature type="compositionally biased region" description="Polar residues" evidence="1">
    <location>
        <begin position="117"/>
        <end position="126"/>
    </location>
</feature>
<evidence type="ECO:0000313" key="2">
    <source>
        <dbReference type="EMBL" id="KAH7349756.1"/>
    </source>
</evidence>